<organism evidence="1 2">
    <name type="scientific">Brachyspira aalborgi</name>
    <dbReference type="NCBI Taxonomy" id="29522"/>
    <lineage>
        <taxon>Bacteria</taxon>
        <taxon>Pseudomonadati</taxon>
        <taxon>Spirochaetota</taxon>
        <taxon>Spirochaetia</taxon>
        <taxon>Brachyspirales</taxon>
        <taxon>Brachyspiraceae</taxon>
        <taxon>Brachyspira</taxon>
    </lineage>
</organism>
<dbReference type="EMBL" id="SAYJ01000015">
    <property type="protein sequence ID" value="TXJ56907.1"/>
    <property type="molecule type" value="Genomic_DNA"/>
</dbReference>
<comment type="caution">
    <text evidence="1">The sequence shown here is derived from an EMBL/GenBank/DDBJ whole genome shotgun (WGS) entry which is preliminary data.</text>
</comment>
<reference evidence="1 2" key="1">
    <citation type="journal article" date="1992" name="Lakartidningen">
        <title>[Penicillin V and not amoxicillin is the first choice preparation in acute otitis].</title>
        <authorList>
            <person name="Kamme C."/>
            <person name="Lundgren K."/>
            <person name="Prellner K."/>
        </authorList>
    </citation>
    <scope>NUCLEOTIDE SEQUENCE [LARGE SCALE GENOMIC DNA]</scope>
    <source>
        <strain evidence="1 2">PC2777IV</strain>
    </source>
</reference>
<proteinExistence type="predicted"/>
<evidence type="ECO:0000313" key="2">
    <source>
        <dbReference type="Proteomes" id="UP000325013"/>
    </source>
</evidence>
<dbReference type="Proteomes" id="UP000325013">
    <property type="component" value="Unassembled WGS sequence"/>
</dbReference>
<dbReference type="AlphaFoldDB" id="A0A5C8G5F7"/>
<gene>
    <name evidence="1" type="ORF">EPJ67_05880</name>
</gene>
<accession>A0A5C8G5F7</accession>
<sequence length="973" mass="115929">MKYILLEKNFIMKANRNFNKFNKFKNKNYDKPNIKQPIKIPELYYLSYFLKDSKKDGNKNKIKKYFMPLLTIIVEDKDFNKNNLNIKKSFSVIIKNKYRKLPIEFKEEYIKNQNIFEEEIILNEKIEKSFEDAIIFLRDFRNIMIHKNIKEDTFSRCNFKNFDGELFSFLRICLKSEYKYNLREKKLLTDKNFSSYKTDIKENYIDKVLQMNSFEMKNDFKNIPFIYALIILAMFTESKYIKELLDLIKVKKFIKDIVLSFSLKGDYKTLISGIISEEEKLYFKQLEMSEQIYKETYSSGKRAIKKLDYFNYDNKDKKYNIYDNVIRFYNYINSFPKIKEFENDIREFKANEIVKSNINTMNSIKKYNQNAREYNNKIERGFIKLAVKRENNNLETDYKKIIPTIKNVFREEDIFMKEAIEFLSSKYGNEFGKDTWTISGNAVIWLEPNDNICFDVRRKVKSSKNGMNSIYKIVYNEKNSNRYSLNRYNLRALITSILINGDLSFKDLKDTATNNLKVKNHNSENTNNLSQDLKNKIPNWNRYKKASLIVKTVRKSIIKDIHLHNKDSVGFYKEFIRILYKLDSGNSNIYDNVVEIINKYGIPNENLSEEIIKLLKYNNLKDMALASVDILVSIKKKKEIKQSIASFKTWSKFAFLPVNQKNQNIYSLLGWENIKNNLLTENSKADIFEILFNYFKKNNIAIPTIVGIYQNYIKNNKINYYEEKEIRNIIAEEMILYFIYLEYIKNIETKNKSYFYVESRKKDNNILDFDLIWDLNPKIKINIKDYIKRDTKQSLDFIFDIKRIKEEGKINGKEDLQKCLESCLSNYNIIINHNVFKSKCPKPTSIIQNNILNANNIIDIVKVLRWAQKELLYFICGMETYLIYKLSISLTEHQFKSLSEEKGYIDFKDLIDNYNKSTDKKLEGKLSIVKNILAHGRLSNYDYNIIVDILDSSLSKLNLSYLYENYNKKLSIN</sequence>
<protein>
    <submittedName>
        <fullName evidence="1">Uncharacterized protein</fullName>
    </submittedName>
</protein>
<name>A0A5C8G5F7_9SPIR</name>
<evidence type="ECO:0000313" key="1">
    <source>
        <dbReference type="EMBL" id="TXJ56907.1"/>
    </source>
</evidence>